<feature type="compositionally biased region" description="Pro residues" evidence="1">
    <location>
        <begin position="93"/>
        <end position="104"/>
    </location>
</feature>
<name>A0A6A6GUU9_VIRVR</name>
<evidence type="ECO:0000313" key="3">
    <source>
        <dbReference type="Proteomes" id="UP000800092"/>
    </source>
</evidence>
<feature type="compositionally biased region" description="Basic and acidic residues" evidence="1">
    <location>
        <begin position="59"/>
        <end position="74"/>
    </location>
</feature>
<organism evidence="2 3">
    <name type="scientific">Viridothelium virens</name>
    <name type="common">Speckled blister lichen</name>
    <name type="synonym">Trypethelium virens</name>
    <dbReference type="NCBI Taxonomy" id="1048519"/>
    <lineage>
        <taxon>Eukaryota</taxon>
        <taxon>Fungi</taxon>
        <taxon>Dikarya</taxon>
        <taxon>Ascomycota</taxon>
        <taxon>Pezizomycotina</taxon>
        <taxon>Dothideomycetes</taxon>
        <taxon>Dothideomycetes incertae sedis</taxon>
        <taxon>Trypetheliales</taxon>
        <taxon>Trypetheliaceae</taxon>
        <taxon>Viridothelium</taxon>
    </lineage>
</organism>
<keyword evidence="3" id="KW-1185">Reference proteome</keyword>
<reference evidence="2" key="1">
    <citation type="journal article" date="2020" name="Stud. Mycol.">
        <title>101 Dothideomycetes genomes: a test case for predicting lifestyles and emergence of pathogens.</title>
        <authorList>
            <person name="Haridas S."/>
            <person name="Albert R."/>
            <person name="Binder M."/>
            <person name="Bloem J."/>
            <person name="Labutti K."/>
            <person name="Salamov A."/>
            <person name="Andreopoulos B."/>
            <person name="Baker S."/>
            <person name="Barry K."/>
            <person name="Bills G."/>
            <person name="Bluhm B."/>
            <person name="Cannon C."/>
            <person name="Castanera R."/>
            <person name="Culley D."/>
            <person name="Daum C."/>
            <person name="Ezra D."/>
            <person name="Gonzalez J."/>
            <person name="Henrissat B."/>
            <person name="Kuo A."/>
            <person name="Liang C."/>
            <person name="Lipzen A."/>
            <person name="Lutzoni F."/>
            <person name="Magnuson J."/>
            <person name="Mondo S."/>
            <person name="Nolan M."/>
            <person name="Ohm R."/>
            <person name="Pangilinan J."/>
            <person name="Park H.-J."/>
            <person name="Ramirez L."/>
            <person name="Alfaro M."/>
            <person name="Sun H."/>
            <person name="Tritt A."/>
            <person name="Yoshinaga Y."/>
            <person name="Zwiers L.-H."/>
            <person name="Turgeon B."/>
            <person name="Goodwin S."/>
            <person name="Spatafora J."/>
            <person name="Crous P."/>
            <person name="Grigoriev I."/>
        </authorList>
    </citation>
    <scope>NUCLEOTIDE SEQUENCE</scope>
    <source>
        <strain evidence="2">Tuck. ex Michener</strain>
    </source>
</reference>
<protein>
    <submittedName>
        <fullName evidence="2">Uncharacterized protein</fullName>
    </submittedName>
</protein>
<evidence type="ECO:0000313" key="2">
    <source>
        <dbReference type="EMBL" id="KAF2229401.1"/>
    </source>
</evidence>
<sequence>MFLLHRRAHQSRPTRLHSQQHRPPQPQLLTHPAHRALPRRTPRPQHRYHGLHPQPQIPPRDERQPLEGARELRWLRGLARGPPRAGHEQHPALPRPADPAPLPSAQPAGHVRASPGVARAVAAAQAARVRIRGGLRPGGCRGAPRLCAGVVHPPLLNTLGHHLQRRGGS</sequence>
<dbReference type="Proteomes" id="UP000800092">
    <property type="component" value="Unassembled WGS sequence"/>
</dbReference>
<feature type="compositionally biased region" description="Basic residues" evidence="1">
    <location>
        <begin position="1"/>
        <end position="20"/>
    </location>
</feature>
<dbReference type="EMBL" id="ML991864">
    <property type="protein sequence ID" value="KAF2229401.1"/>
    <property type="molecule type" value="Genomic_DNA"/>
</dbReference>
<accession>A0A6A6GUU9</accession>
<dbReference type="AlphaFoldDB" id="A0A6A6GUU9"/>
<proteinExistence type="predicted"/>
<gene>
    <name evidence="2" type="ORF">EV356DRAFT_388122</name>
</gene>
<feature type="compositionally biased region" description="Basic residues" evidence="1">
    <location>
        <begin position="32"/>
        <end position="50"/>
    </location>
</feature>
<feature type="region of interest" description="Disordered" evidence="1">
    <location>
        <begin position="1"/>
        <end position="116"/>
    </location>
</feature>
<evidence type="ECO:0000256" key="1">
    <source>
        <dbReference type="SAM" id="MobiDB-lite"/>
    </source>
</evidence>